<name>A0AB39LBJ0_9STRE</name>
<evidence type="ECO:0000256" key="1">
    <source>
        <dbReference type="SAM" id="SignalP"/>
    </source>
</evidence>
<dbReference type="RefSeq" id="WP_369087721.1">
    <property type="nucleotide sequence ID" value="NZ_CP163380.1"/>
</dbReference>
<feature type="signal peptide" evidence="1">
    <location>
        <begin position="1"/>
        <end position="22"/>
    </location>
</feature>
<protein>
    <recommendedName>
        <fullName evidence="3">Lipoprotein</fullName>
    </recommendedName>
</protein>
<sequence length="303" mass="35340">MKHKRKLTVFLLSLFACLFLSACQKETTQDSVTKDVKTYIQAMRDAKNMEYVSKIYRKNLLEGKGSQSLMYETTLRHGEIQFDPQVYNEFYTKDGGNGSTIDSDSRHFRGLANKIGSTGYGEKILRLYSPEKGILFKKIKKGDDSWTWNRVDEATDPDLIYKNRKDPEVGRHELILKLYEKYADRFKKTVDGQYIYLEFKGDVKKDIDQIGEFQSTLLDSELYTKAKNEIQSVKLHIYLSMKKESSNKEDQLVPSEARIQLDTKLKNDKGRTVNNEDHFEFTYRDINQINEIKAPQDFNIVEN</sequence>
<dbReference type="AlphaFoldDB" id="A0AB39LBJ0"/>
<evidence type="ECO:0008006" key="3">
    <source>
        <dbReference type="Google" id="ProtNLM"/>
    </source>
</evidence>
<reference evidence="2" key="1">
    <citation type="submission" date="2024-07" db="EMBL/GenBank/DDBJ databases">
        <authorList>
            <person name="Li G."/>
        </authorList>
    </citation>
    <scope>NUCLEOTIDE SEQUENCE</scope>
    <source>
        <strain evidence="2">CP1998</strain>
    </source>
</reference>
<gene>
    <name evidence="2" type="ORF">AB4X21_07060</name>
</gene>
<dbReference type="PROSITE" id="PS51257">
    <property type="entry name" value="PROKAR_LIPOPROTEIN"/>
    <property type="match status" value="1"/>
</dbReference>
<keyword evidence="1" id="KW-0732">Signal</keyword>
<feature type="chain" id="PRO_5044223751" description="Lipoprotein" evidence="1">
    <location>
        <begin position="23"/>
        <end position="303"/>
    </location>
</feature>
<dbReference type="EMBL" id="CP163380">
    <property type="protein sequence ID" value="XDP49323.1"/>
    <property type="molecule type" value="Genomic_DNA"/>
</dbReference>
<evidence type="ECO:0000313" key="2">
    <source>
        <dbReference type="EMBL" id="XDP49323.1"/>
    </source>
</evidence>
<accession>A0AB39LBJ0</accession>
<organism evidence="2">
    <name type="scientific">Streptococcus sp. CP1998</name>
    <dbReference type="NCBI Taxonomy" id="3238303"/>
    <lineage>
        <taxon>Bacteria</taxon>
        <taxon>Bacillati</taxon>
        <taxon>Bacillota</taxon>
        <taxon>Bacilli</taxon>
        <taxon>Lactobacillales</taxon>
        <taxon>Streptococcaceae</taxon>
        <taxon>Streptococcus</taxon>
    </lineage>
</organism>
<proteinExistence type="predicted"/>